<dbReference type="RefSeq" id="WP_345231753.1">
    <property type="nucleotide sequence ID" value="NZ_BAABIQ010000033.1"/>
</dbReference>
<evidence type="ECO:0000256" key="1">
    <source>
        <dbReference type="ARBA" id="ARBA00000085"/>
    </source>
</evidence>
<dbReference type="SMART" id="SM00387">
    <property type="entry name" value="HATPase_c"/>
    <property type="match status" value="1"/>
</dbReference>
<feature type="domain" description="Histidine kinase" evidence="6">
    <location>
        <begin position="213"/>
        <end position="304"/>
    </location>
</feature>
<keyword evidence="4" id="KW-0418">Kinase</keyword>
<organism evidence="7 8">
    <name type="scientific">Olivibacter ginsenosidimutans</name>
    <dbReference type="NCBI Taxonomy" id="1176537"/>
    <lineage>
        <taxon>Bacteria</taxon>
        <taxon>Pseudomonadati</taxon>
        <taxon>Bacteroidota</taxon>
        <taxon>Sphingobacteriia</taxon>
        <taxon>Sphingobacteriales</taxon>
        <taxon>Sphingobacteriaceae</taxon>
        <taxon>Olivibacter</taxon>
    </lineage>
</organism>
<dbReference type="InterPro" id="IPR005467">
    <property type="entry name" value="His_kinase_dom"/>
</dbReference>
<keyword evidence="3" id="KW-0808">Transferase</keyword>
<evidence type="ECO:0000259" key="6">
    <source>
        <dbReference type="PROSITE" id="PS50109"/>
    </source>
</evidence>
<dbReference type="InterPro" id="IPR050482">
    <property type="entry name" value="Sensor_HK_TwoCompSys"/>
</dbReference>
<dbReference type="Gene3D" id="3.30.565.10">
    <property type="entry name" value="Histidine kinase-like ATPase, C-terminal domain"/>
    <property type="match status" value="1"/>
</dbReference>
<keyword evidence="8" id="KW-1185">Reference proteome</keyword>
<dbReference type="PROSITE" id="PS50109">
    <property type="entry name" value="HIS_KIN"/>
    <property type="match status" value="1"/>
</dbReference>
<protein>
    <recommendedName>
        <fullName evidence="2">histidine kinase</fullName>
        <ecNumber evidence="2">2.7.13.3</ecNumber>
    </recommendedName>
</protein>
<name>A0ABP9BAP9_9SPHI</name>
<evidence type="ECO:0000313" key="8">
    <source>
        <dbReference type="Proteomes" id="UP001501411"/>
    </source>
</evidence>
<evidence type="ECO:0000256" key="4">
    <source>
        <dbReference type="ARBA" id="ARBA00022777"/>
    </source>
</evidence>
<comment type="caution">
    <text evidence="7">The sequence shown here is derived from an EMBL/GenBank/DDBJ whole genome shotgun (WGS) entry which is preliminary data.</text>
</comment>
<dbReference type="SUPFAM" id="SSF55874">
    <property type="entry name" value="ATPase domain of HSP90 chaperone/DNA topoisomerase II/histidine kinase"/>
    <property type="match status" value="1"/>
</dbReference>
<dbReference type="Pfam" id="PF02518">
    <property type="entry name" value="HATPase_c"/>
    <property type="match status" value="1"/>
</dbReference>
<dbReference type="CDD" id="cd16917">
    <property type="entry name" value="HATPase_UhpB-NarQ-NarX-like"/>
    <property type="match status" value="1"/>
</dbReference>
<evidence type="ECO:0000313" key="7">
    <source>
        <dbReference type="EMBL" id="GAA4792806.1"/>
    </source>
</evidence>
<proteinExistence type="predicted"/>
<dbReference type="InterPro" id="IPR036890">
    <property type="entry name" value="HATPase_C_sf"/>
</dbReference>
<comment type="catalytic activity">
    <reaction evidence="1">
        <text>ATP + protein L-histidine = ADP + protein N-phospho-L-histidine.</text>
        <dbReference type="EC" id="2.7.13.3"/>
    </reaction>
</comment>
<gene>
    <name evidence="7" type="ORF">GCM10023231_21240</name>
</gene>
<dbReference type="InterPro" id="IPR003594">
    <property type="entry name" value="HATPase_dom"/>
</dbReference>
<evidence type="ECO:0000256" key="5">
    <source>
        <dbReference type="ARBA" id="ARBA00023012"/>
    </source>
</evidence>
<dbReference type="Proteomes" id="UP001501411">
    <property type="component" value="Unassembled WGS sequence"/>
</dbReference>
<evidence type="ECO:0000256" key="3">
    <source>
        <dbReference type="ARBA" id="ARBA00022679"/>
    </source>
</evidence>
<evidence type="ECO:0000256" key="2">
    <source>
        <dbReference type="ARBA" id="ARBA00012438"/>
    </source>
</evidence>
<dbReference type="EMBL" id="BAABIQ010000033">
    <property type="protein sequence ID" value="GAA4792806.1"/>
    <property type="molecule type" value="Genomic_DNA"/>
</dbReference>
<dbReference type="EC" id="2.7.13.3" evidence="2"/>
<reference evidence="8" key="1">
    <citation type="journal article" date="2019" name="Int. J. Syst. Evol. Microbiol.">
        <title>The Global Catalogue of Microorganisms (GCM) 10K type strain sequencing project: providing services to taxonomists for standard genome sequencing and annotation.</title>
        <authorList>
            <consortium name="The Broad Institute Genomics Platform"/>
            <consortium name="The Broad Institute Genome Sequencing Center for Infectious Disease"/>
            <person name="Wu L."/>
            <person name="Ma J."/>
        </authorList>
    </citation>
    <scope>NUCLEOTIDE SEQUENCE [LARGE SCALE GENOMIC DNA]</scope>
    <source>
        <strain evidence="8">JCM 18200</strain>
    </source>
</reference>
<dbReference type="PANTHER" id="PTHR24421:SF10">
    <property type="entry name" value="NITRATE_NITRITE SENSOR PROTEIN NARQ"/>
    <property type="match status" value="1"/>
</dbReference>
<sequence>MFRAPSIAIIIVDKSFIIQDFNLSAKRFNELKDYLVVGNNLLNLFPPILNEGYGIIKQGLALTKDTEGSYYAEQIKKWVYITFQHTTSGYTICLHNMEGLKETVTLHSILNAQEEERIRIAEILHNEVGQLLAITHLQIDHNTLAQTKKLLKEAIKRVRTIAFELTPTILQDLGLEGALKDMVNKKLEAQNISCTIQTAIPGGTLGRYMDIIIFRILQELLNNIVKHAHASAVTINLLKQSNGIFLSILDNGKGINLAKYQAEQNPGFGLKSINKRIQLLDGIFTIAPQEGKGTKAEIFVPLRDTEVFNLVF</sequence>
<dbReference type="PANTHER" id="PTHR24421">
    <property type="entry name" value="NITRATE/NITRITE SENSOR PROTEIN NARX-RELATED"/>
    <property type="match status" value="1"/>
</dbReference>
<accession>A0ABP9BAP9</accession>
<keyword evidence="5" id="KW-0902">Two-component regulatory system</keyword>